<name>A0ABU3DAD8_9FLAO</name>
<keyword evidence="1" id="KW-0812">Transmembrane</keyword>
<evidence type="ECO:0000259" key="2">
    <source>
        <dbReference type="Pfam" id="PF04773"/>
    </source>
</evidence>
<dbReference type="Gene3D" id="2.60.120.1440">
    <property type="match status" value="1"/>
</dbReference>
<keyword evidence="1" id="KW-1133">Transmembrane helix</keyword>
<keyword evidence="5" id="KW-1185">Reference proteome</keyword>
<reference evidence="4 5" key="1">
    <citation type="submission" date="2023-09" db="EMBL/GenBank/DDBJ databases">
        <authorList>
            <person name="Rey-Velasco X."/>
        </authorList>
    </citation>
    <scope>NUCLEOTIDE SEQUENCE [LARGE SCALE GENOMIC DNA]</scope>
    <source>
        <strain evidence="4 5">F117</strain>
    </source>
</reference>
<dbReference type="InterPro" id="IPR006860">
    <property type="entry name" value="FecR"/>
</dbReference>
<feature type="transmembrane region" description="Helical" evidence="1">
    <location>
        <begin position="68"/>
        <end position="89"/>
    </location>
</feature>
<dbReference type="InterPro" id="IPR012373">
    <property type="entry name" value="Ferrdict_sens_TM"/>
</dbReference>
<evidence type="ECO:0000259" key="3">
    <source>
        <dbReference type="Pfam" id="PF16344"/>
    </source>
</evidence>
<evidence type="ECO:0000313" key="4">
    <source>
        <dbReference type="EMBL" id="MDT0678494.1"/>
    </source>
</evidence>
<dbReference type="InterPro" id="IPR032508">
    <property type="entry name" value="FecR_C"/>
</dbReference>
<dbReference type="PANTHER" id="PTHR30273">
    <property type="entry name" value="PERIPLASMIC SIGNAL SENSOR AND SIGMA FACTOR ACTIVATOR FECR-RELATED"/>
    <property type="match status" value="1"/>
</dbReference>
<proteinExistence type="predicted"/>
<gene>
    <name evidence="4" type="ORF">RM539_18075</name>
</gene>
<dbReference type="RefSeq" id="WP_311504829.1">
    <property type="nucleotide sequence ID" value="NZ_JAVRHK010000023.1"/>
</dbReference>
<comment type="caution">
    <text evidence="4">The sequence shown here is derived from an EMBL/GenBank/DDBJ whole genome shotgun (WGS) entry which is preliminary data.</text>
</comment>
<sequence>MKEKEFKFLLRKYLKGEASQQEVELIKKFEKELKKKSTTLDYGEPVQEIRDRIFSNIRKDLFGTNSEWLKIAASVLIVVGLGILGLWFGTTSHIKTYRNNITQVKHIRLLDGTKVILNKGSQIQYDESKYNKKAREVKLTGEAFFDVARNEDKPFLVSNGDIITIVLGTSFNIQEKSNNVRVTVVSGKVKVVNKKNKDDILLLPEEQVEVSGSGVFIKEKINSDLFTSWWKEEVKLENINVSDFMKFLSERFDIELSEPSQSFKENQISIRINKSDTLEQVLKRFNYISQIQIIKNEKNEIKVKDQ</sequence>
<feature type="domain" description="Protein FecR C-terminal" evidence="3">
    <location>
        <begin position="236"/>
        <end position="302"/>
    </location>
</feature>
<feature type="domain" description="FecR protein" evidence="2">
    <location>
        <begin position="103"/>
        <end position="190"/>
    </location>
</feature>
<evidence type="ECO:0000313" key="5">
    <source>
        <dbReference type="Proteomes" id="UP001262582"/>
    </source>
</evidence>
<protein>
    <submittedName>
        <fullName evidence="4">FecR domain-containing protein</fullName>
    </submittedName>
</protein>
<dbReference type="Pfam" id="PF16344">
    <property type="entry name" value="FecR_C"/>
    <property type="match status" value="1"/>
</dbReference>
<organism evidence="4 5">
    <name type="scientific">Autumnicola musiva</name>
    <dbReference type="NCBI Taxonomy" id="3075589"/>
    <lineage>
        <taxon>Bacteria</taxon>
        <taxon>Pseudomonadati</taxon>
        <taxon>Bacteroidota</taxon>
        <taxon>Flavobacteriia</taxon>
        <taxon>Flavobacteriales</taxon>
        <taxon>Flavobacteriaceae</taxon>
        <taxon>Autumnicola</taxon>
    </lineage>
</organism>
<accession>A0ABU3DAD8</accession>
<dbReference type="Pfam" id="PF04773">
    <property type="entry name" value="FecR"/>
    <property type="match status" value="1"/>
</dbReference>
<dbReference type="PANTHER" id="PTHR30273:SF2">
    <property type="entry name" value="PROTEIN FECR"/>
    <property type="match status" value="1"/>
</dbReference>
<dbReference type="PIRSF" id="PIRSF018266">
    <property type="entry name" value="FecR"/>
    <property type="match status" value="1"/>
</dbReference>
<dbReference type="Proteomes" id="UP001262582">
    <property type="component" value="Unassembled WGS sequence"/>
</dbReference>
<evidence type="ECO:0000256" key="1">
    <source>
        <dbReference type="SAM" id="Phobius"/>
    </source>
</evidence>
<keyword evidence="1" id="KW-0472">Membrane</keyword>
<dbReference type="EMBL" id="JAVRHK010000023">
    <property type="protein sequence ID" value="MDT0678494.1"/>
    <property type="molecule type" value="Genomic_DNA"/>
</dbReference>